<dbReference type="InterPro" id="IPR037066">
    <property type="entry name" value="Plug_dom_sf"/>
</dbReference>
<feature type="signal peptide" evidence="7">
    <location>
        <begin position="1"/>
        <end position="20"/>
    </location>
</feature>
<evidence type="ECO:0000256" key="1">
    <source>
        <dbReference type="ARBA" id="ARBA00004571"/>
    </source>
</evidence>
<keyword evidence="2" id="KW-0813">Transport</keyword>
<dbReference type="InterPro" id="IPR057601">
    <property type="entry name" value="Oar-like_b-barrel"/>
</dbReference>
<keyword evidence="10" id="KW-0675">Receptor</keyword>
<dbReference type="Proteomes" id="UP000293925">
    <property type="component" value="Unassembled WGS sequence"/>
</dbReference>
<dbReference type="PANTHER" id="PTHR30069:SF46">
    <property type="entry name" value="OAR PROTEIN"/>
    <property type="match status" value="1"/>
</dbReference>
<reference evidence="10 11" key="1">
    <citation type="submission" date="2019-02" db="EMBL/GenBank/DDBJ databases">
        <title>Pedobacter sp. RP-3-21 sp. nov., isolated from Arctic soil.</title>
        <authorList>
            <person name="Dahal R.H."/>
        </authorList>
    </citation>
    <scope>NUCLEOTIDE SEQUENCE [LARGE SCALE GENOMIC DNA]</scope>
    <source>
        <strain evidence="10 11">RP-3-21</strain>
    </source>
</reference>
<dbReference type="SUPFAM" id="SSF56935">
    <property type="entry name" value="Porins"/>
    <property type="match status" value="1"/>
</dbReference>
<organism evidence="10 11">
    <name type="scientific">Pedobacter psychrodurus</name>
    <dbReference type="NCBI Taxonomy" id="2530456"/>
    <lineage>
        <taxon>Bacteria</taxon>
        <taxon>Pseudomonadati</taxon>
        <taxon>Bacteroidota</taxon>
        <taxon>Sphingobacteriia</taxon>
        <taxon>Sphingobacteriales</taxon>
        <taxon>Sphingobacteriaceae</taxon>
        <taxon>Pedobacter</taxon>
    </lineage>
</organism>
<dbReference type="PANTHER" id="PTHR30069">
    <property type="entry name" value="TONB-DEPENDENT OUTER MEMBRANE RECEPTOR"/>
    <property type="match status" value="1"/>
</dbReference>
<keyword evidence="7" id="KW-0732">Signal</keyword>
<keyword evidence="4" id="KW-0812">Transmembrane</keyword>
<evidence type="ECO:0000256" key="2">
    <source>
        <dbReference type="ARBA" id="ARBA00022448"/>
    </source>
</evidence>
<keyword evidence="5" id="KW-0472">Membrane</keyword>
<proteinExistence type="predicted"/>
<evidence type="ECO:0000313" key="11">
    <source>
        <dbReference type="Proteomes" id="UP000293925"/>
    </source>
</evidence>
<accession>A0A4R0Q2H5</accession>
<dbReference type="Pfam" id="PF13620">
    <property type="entry name" value="CarboxypepD_reg"/>
    <property type="match status" value="1"/>
</dbReference>
<dbReference type="GO" id="GO:0009279">
    <property type="term" value="C:cell outer membrane"/>
    <property type="evidence" value="ECO:0007669"/>
    <property type="project" value="UniProtKB-SubCell"/>
</dbReference>
<name>A0A4R0Q2H5_9SPHI</name>
<evidence type="ECO:0000256" key="7">
    <source>
        <dbReference type="SAM" id="SignalP"/>
    </source>
</evidence>
<dbReference type="GO" id="GO:0044718">
    <property type="term" value="P:siderophore transmembrane transport"/>
    <property type="evidence" value="ECO:0007669"/>
    <property type="project" value="TreeGrafter"/>
</dbReference>
<dbReference type="RefSeq" id="WP_131529675.1">
    <property type="nucleotide sequence ID" value="NZ_SJSO01000006.1"/>
</dbReference>
<evidence type="ECO:0000313" key="10">
    <source>
        <dbReference type="EMBL" id="TCD27491.1"/>
    </source>
</evidence>
<dbReference type="Gene3D" id="2.170.130.10">
    <property type="entry name" value="TonB-dependent receptor, plug domain"/>
    <property type="match status" value="1"/>
</dbReference>
<gene>
    <name evidence="10" type="ORF">EZ456_09885</name>
</gene>
<evidence type="ECO:0000256" key="5">
    <source>
        <dbReference type="ARBA" id="ARBA00023136"/>
    </source>
</evidence>
<dbReference type="AlphaFoldDB" id="A0A4R0Q2H5"/>
<evidence type="ECO:0000259" key="9">
    <source>
        <dbReference type="Pfam" id="PF25183"/>
    </source>
</evidence>
<dbReference type="InterPro" id="IPR012910">
    <property type="entry name" value="Plug_dom"/>
</dbReference>
<dbReference type="GO" id="GO:0015344">
    <property type="term" value="F:siderophore uptake transmembrane transporter activity"/>
    <property type="evidence" value="ECO:0007669"/>
    <property type="project" value="TreeGrafter"/>
</dbReference>
<dbReference type="EMBL" id="SJSO01000006">
    <property type="protein sequence ID" value="TCD27491.1"/>
    <property type="molecule type" value="Genomic_DNA"/>
</dbReference>
<dbReference type="Gene3D" id="2.40.170.20">
    <property type="entry name" value="TonB-dependent receptor, beta-barrel domain"/>
    <property type="match status" value="1"/>
</dbReference>
<evidence type="ECO:0000259" key="8">
    <source>
        <dbReference type="Pfam" id="PF07715"/>
    </source>
</evidence>
<keyword evidence="3" id="KW-1134">Transmembrane beta strand</keyword>
<protein>
    <submittedName>
        <fullName evidence="10">TonB-dependent receptor</fullName>
    </submittedName>
</protein>
<evidence type="ECO:0000256" key="6">
    <source>
        <dbReference type="ARBA" id="ARBA00023237"/>
    </source>
</evidence>
<dbReference type="OrthoDB" id="9768147at2"/>
<dbReference type="SUPFAM" id="SSF49464">
    <property type="entry name" value="Carboxypeptidase regulatory domain-like"/>
    <property type="match status" value="1"/>
</dbReference>
<feature type="domain" description="TonB-dependent transporter Oar-like beta-barrel" evidence="9">
    <location>
        <begin position="239"/>
        <end position="1015"/>
    </location>
</feature>
<dbReference type="InterPro" id="IPR039426">
    <property type="entry name" value="TonB-dep_rcpt-like"/>
</dbReference>
<evidence type="ECO:0000256" key="4">
    <source>
        <dbReference type="ARBA" id="ARBA00022692"/>
    </source>
</evidence>
<dbReference type="Pfam" id="PF07715">
    <property type="entry name" value="Plug"/>
    <property type="match status" value="1"/>
</dbReference>
<feature type="chain" id="PRO_5020837750" evidence="7">
    <location>
        <begin position="21"/>
        <end position="1089"/>
    </location>
</feature>
<dbReference type="InterPro" id="IPR008969">
    <property type="entry name" value="CarboxyPept-like_regulatory"/>
</dbReference>
<sequence length="1089" mass="118573">MKKLILLLTLVFALTIYGFAQGVTTASFIGTVKDQKGVIPGATVTAVHIPSGTKYSTITRADGRYNLPNVRVGGPYTVKISYIGYNELVKENLSTTIGEDLRVDASLTETSQNLADVVVKGTQDKVINSSRTGARETITRQQIDNLPTISRSLSDFTKLTPSANSTTVGGLSFGGRSGSYNNLTVDGALFNNSFGLSGSLGGQANSQPISLDAIEQIQVDIAPYDVRQGSFTGAGINTIVKSGTNNFKGSAYYYTRGTNLTGYSAGVTKIPVVDFDYNQRGLNIGGPIIKDKLFFFVSGEQERISTPATSFIASRPGLSGANVSGADAATLDKLSNYLMSKYNYSTGPYENYPYKTQSDKITAKIDWNINANNTLSAKYFYLKSNRQVVASGSGIPAGLNGSRSPSSTSMPYFGSSYTINNNFNIGIVELNTRIGNSMSNKLTLGYSALRDFRASNGSELPMVDIGNGNGGILTSFGYEVFTANNLLNSDIYQFSDDFSIYAGKHEITIGTSNQLNKFLNGFAPNYNGLYYFRTADDFMNNAPAVSYSYRNSALADGAFPFAKMSSYNLSLYAQDKYQVSDNFKLTYGIRADYTYFPTKLDPNPNLAALTFQNGLQVDISKFPNKKLLFSPRVGFNYDVFGDKTTQLRGGTGIFTGQVPYVWISNQASNTGTLFSSNTISTVGDPRLIFNPNVNANRPAAGTVSANTAYEVDATSKNFKYPQIWRTNVAVDQKLPMGIIATLEASYTKDINAVNFSNAALPNNSTGLITLPGIEGQQRYTAKSTQTGTTAANPSISPFIYMQNTKKGYSYFITGQLQKSFLNGFNASAAYTYSQSRSVNDGGSTASSIWSQRAIMGDANSDVLANTNFIQPNRVIASLSYKKEYFKHAATTIGLIFESANNGAFSYVSSGDINNDGGANDLLYIPQNQGDITLVSDFVGDTRTPAQIWNQLNAYISQDSYLSKHRGEFAKRNGAIMSYFKRADLHIAQDFFVGAKGKRNTLQFTLDIINLGNMLNSDWGLYQTPNIPLSTYNTAVLLAYKGLDPVSGKPTYSFPYQDKANLTPYTTTFKNITDQISRWQAQFGIRYIFN</sequence>
<comment type="caution">
    <text evidence="10">The sequence shown here is derived from an EMBL/GenBank/DDBJ whole genome shotgun (WGS) entry which is preliminary data.</text>
</comment>
<comment type="subcellular location">
    <subcellularLocation>
        <location evidence="1">Cell outer membrane</location>
        <topology evidence="1">Multi-pass membrane protein</topology>
    </subcellularLocation>
</comment>
<feature type="domain" description="TonB-dependent receptor plug" evidence="8">
    <location>
        <begin position="132"/>
        <end position="235"/>
    </location>
</feature>
<keyword evidence="6" id="KW-0998">Cell outer membrane</keyword>
<dbReference type="Pfam" id="PF25183">
    <property type="entry name" value="OMP_b-brl_4"/>
    <property type="match status" value="1"/>
</dbReference>
<dbReference type="InterPro" id="IPR036942">
    <property type="entry name" value="Beta-barrel_TonB_sf"/>
</dbReference>
<keyword evidence="11" id="KW-1185">Reference proteome</keyword>
<dbReference type="Gene3D" id="2.60.40.1120">
    <property type="entry name" value="Carboxypeptidase-like, regulatory domain"/>
    <property type="match status" value="1"/>
</dbReference>
<evidence type="ECO:0000256" key="3">
    <source>
        <dbReference type="ARBA" id="ARBA00022452"/>
    </source>
</evidence>